<proteinExistence type="predicted"/>
<dbReference type="RefSeq" id="WP_022863937.1">
    <property type="nucleotide sequence ID" value="NZ_JAWHBH010000012.1"/>
</dbReference>
<evidence type="ECO:0000256" key="2">
    <source>
        <dbReference type="ARBA" id="ARBA00022448"/>
    </source>
</evidence>
<name>A0AB34WYS1_9ACTO</name>
<dbReference type="GeneID" id="78351867"/>
<keyword evidence="4" id="KW-0653">Protein transport</keyword>
<dbReference type="EMBL" id="LSDN01000016">
    <property type="protein sequence ID" value="KXB80304.1"/>
    <property type="molecule type" value="Genomic_DNA"/>
</dbReference>
<gene>
    <name evidence="8" type="ORF">HMPREF1862_01293</name>
</gene>
<evidence type="ECO:0000256" key="5">
    <source>
        <dbReference type="ARBA" id="ARBA00022989"/>
    </source>
</evidence>
<comment type="caution">
    <text evidence="8">The sequence shown here is derived from an EMBL/GenBank/DDBJ whole genome shotgun (WGS) entry which is preliminary data.</text>
</comment>
<organism evidence="8 9">
    <name type="scientific">Varibaculum cambriense</name>
    <dbReference type="NCBI Taxonomy" id="184870"/>
    <lineage>
        <taxon>Bacteria</taxon>
        <taxon>Bacillati</taxon>
        <taxon>Actinomycetota</taxon>
        <taxon>Actinomycetes</taxon>
        <taxon>Actinomycetales</taxon>
        <taxon>Actinomycetaceae</taxon>
        <taxon>Varibaculum</taxon>
    </lineage>
</organism>
<keyword evidence="6" id="KW-0811">Translocation</keyword>
<reference evidence="8 9" key="1">
    <citation type="submission" date="2016-01" db="EMBL/GenBank/DDBJ databases">
        <authorList>
            <person name="Mitreva M."/>
            <person name="Pepin K.H."/>
            <person name="Mihindukulasuriya K.A."/>
            <person name="Fulton R."/>
            <person name="Fronick C."/>
            <person name="O'Laughlin M."/>
            <person name="Miner T."/>
            <person name="Herter B."/>
            <person name="Rosa B.A."/>
            <person name="Cordes M."/>
            <person name="Tomlinson C."/>
            <person name="Wollam A."/>
            <person name="Palsikar V.B."/>
            <person name="Mardis E.R."/>
            <person name="Wilson R.K."/>
        </authorList>
    </citation>
    <scope>NUCLEOTIDE SEQUENCE [LARGE SCALE GENOMIC DNA]</scope>
    <source>
        <strain evidence="8 9">DNF00696</strain>
    </source>
</reference>
<sequence length="119" mass="12943">MFGISGSEFLVLAVIAALVLGPKNVAQGLTALRKVLTSFRGWSAKLRQETSGDFAGLTPEDLENLKVLRNLNLSSYSPKQMIRETIQEEIEAWAQSATQSGEVLKNAGSLDAEYTKVNN</sequence>
<evidence type="ECO:0000256" key="3">
    <source>
        <dbReference type="ARBA" id="ARBA00022692"/>
    </source>
</evidence>
<keyword evidence="3" id="KW-0812">Transmembrane</keyword>
<evidence type="ECO:0000256" key="7">
    <source>
        <dbReference type="ARBA" id="ARBA00023136"/>
    </source>
</evidence>
<accession>A0AB34WYS1</accession>
<comment type="subcellular location">
    <subcellularLocation>
        <location evidence="1">Membrane</location>
        <topology evidence="1">Single-pass membrane protein</topology>
    </subcellularLocation>
</comment>
<keyword evidence="7" id="KW-0472">Membrane</keyword>
<evidence type="ECO:0000313" key="8">
    <source>
        <dbReference type="EMBL" id="KXB80304.1"/>
    </source>
</evidence>
<dbReference type="Pfam" id="PF02416">
    <property type="entry name" value="TatA_B_E"/>
    <property type="match status" value="1"/>
</dbReference>
<keyword evidence="2" id="KW-0813">Transport</keyword>
<keyword evidence="5" id="KW-1133">Transmembrane helix</keyword>
<evidence type="ECO:0000313" key="9">
    <source>
        <dbReference type="Proteomes" id="UP000070572"/>
    </source>
</evidence>
<evidence type="ECO:0008006" key="10">
    <source>
        <dbReference type="Google" id="ProtNLM"/>
    </source>
</evidence>
<protein>
    <recommendedName>
        <fullName evidence="10">Translocase</fullName>
    </recommendedName>
</protein>
<evidence type="ECO:0000256" key="6">
    <source>
        <dbReference type="ARBA" id="ARBA00023010"/>
    </source>
</evidence>
<evidence type="ECO:0000256" key="1">
    <source>
        <dbReference type="ARBA" id="ARBA00004167"/>
    </source>
</evidence>
<dbReference type="Proteomes" id="UP000070572">
    <property type="component" value="Unassembled WGS sequence"/>
</dbReference>
<dbReference type="AlphaFoldDB" id="A0AB34WYS1"/>
<dbReference type="InterPro" id="IPR003369">
    <property type="entry name" value="TatA/B/E"/>
</dbReference>
<evidence type="ECO:0000256" key="4">
    <source>
        <dbReference type="ARBA" id="ARBA00022927"/>
    </source>
</evidence>